<dbReference type="AlphaFoldDB" id="Q9P4Y8"/>
<evidence type="ECO:0000313" key="2">
    <source>
        <dbReference type="EMBL" id="CAB92707.1"/>
    </source>
</evidence>
<reference evidence="2" key="2">
    <citation type="submission" date="2001-11" db="EMBL/GenBank/DDBJ databases">
        <authorList>
            <person name="German Neurospora genome project"/>
        </authorList>
    </citation>
    <scope>NUCLEOTIDE SEQUENCE</scope>
</reference>
<name>Q9P4Y8_NEUCS</name>
<dbReference type="EMBL" id="AL356834">
    <property type="protein sequence ID" value="CAB92707.1"/>
    <property type="molecule type" value="Genomic_DNA"/>
</dbReference>
<organism evidence="2">
    <name type="scientific">Neurospora crassa</name>
    <dbReference type="NCBI Taxonomy" id="5141"/>
    <lineage>
        <taxon>Eukaryota</taxon>
        <taxon>Fungi</taxon>
        <taxon>Dikarya</taxon>
        <taxon>Ascomycota</taxon>
        <taxon>Pezizomycotina</taxon>
        <taxon>Sordariomycetes</taxon>
        <taxon>Sordariomycetidae</taxon>
        <taxon>Sordariales</taxon>
        <taxon>Sordariaceae</taxon>
        <taxon>Neurospora</taxon>
    </lineage>
</organism>
<feature type="region of interest" description="Disordered" evidence="1">
    <location>
        <begin position="154"/>
        <end position="177"/>
    </location>
</feature>
<sequence length="177" mass="19593">MAAIHNTHSLNCKGRAASVPVVSMIQVPSLGSVYPLKLLLELEDIVRLEDANIAANHPRRFVLHQRNERTNADCKVLDNRFCHKPFPSPNLNLNLDLNLNLNLNLDNNLYPNHPPLDQNSRSPTVIAPRVPTTSSIAAHPVEYLSNSYHSVIPHSSRPPTASNRLKSHVASTSKITP</sequence>
<accession>Q9P4Y8</accession>
<feature type="compositionally biased region" description="Polar residues" evidence="1">
    <location>
        <begin position="157"/>
        <end position="177"/>
    </location>
</feature>
<dbReference type="PIR" id="T49802">
    <property type="entry name" value="T49802"/>
</dbReference>
<proteinExistence type="predicted"/>
<evidence type="ECO:0000256" key="1">
    <source>
        <dbReference type="SAM" id="MobiDB-lite"/>
    </source>
</evidence>
<reference evidence="2" key="1">
    <citation type="submission" date="2000-05" db="EMBL/GenBank/DDBJ databases">
        <authorList>
            <person name="Schulte U."/>
            <person name="Aign V."/>
            <person name="Hoheisel J."/>
            <person name="Brandt P."/>
            <person name="Fartmann B."/>
            <person name="Holland R."/>
            <person name="Nyakatura G."/>
            <person name="Mewes H.W."/>
            <person name="Mannhaupt G."/>
        </authorList>
    </citation>
    <scope>NUCLEOTIDE SEQUENCE</scope>
</reference>
<gene>
    <name evidence="2" type="primary">B11B22.040</name>
</gene>
<protein>
    <submittedName>
        <fullName evidence="2">Uncharacterized protein B11B22.040</fullName>
    </submittedName>
</protein>